<keyword evidence="2 5" id="KW-0812">Transmembrane</keyword>
<evidence type="ECO:0000256" key="2">
    <source>
        <dbReference type="ARBA" id="ARBA00022692"/>
    </source>
</evidence>
<comment type="subcellular location">
    <subcellularLocation>
        <location evidence="1">Cell membrane</location>
        <topology evidence="1">Multi-pass membrane protein</topology>
    </subcellularLocation>
</comment>
<dbReference type="Proteomes" id="UP000267081">
    <property type="component" value="Unassembled WGS sequence"/>
</dbReference>
<organism evidence="7 8">
    <name type="scientific">Amycolatopsis eburnea</name>
    <dbReference type="NCBI Taxonomy" id="2267691"/>
    <lineage>
        <taxon>Bacteria</taxon>
        <taxon>Bacillati</taxon>
        <taxon>Actinomycetota</taxon>
        <taxon>Actinomycetes</taxon>
        <taxon>Pseudonocardiales</taxon>
        <taxon>Pseudonocardiaceae</taxon>
        <taxon>Amycolatopsis</taxon>
    </lineage>
</organism>
<feature type="transmembrane region" description="Helical" evidence="5">
    <location>
        <begin position="258"/>
        <end position="276"/>
    </location>
</feature>
<feature type="transmembrane region" description="Helical" evidence="5">
    <location>
        <begin position="349"/>
        <end position="371"/>
    </location>
</feature>
<evidence type="ECO:0000256" key="4">
    <source>
        <dbReference type="ARBA" id="ARBA00023136"/>
    </source>
</evidence>
<accession>A0A3R9F393</accession>
<feature type="transmembrane region" description="Helical" evidence="5">
    <location>
        <begin position="223"/>
        <end position="246"/>
    </location>
</feature>
<dbReference type="RefSeq" id="WP_125312921.1">
    <property type="nucleotide sequence ID" value="NZ_RSEC01000058.1"/>
</dbReference>
<dbReference type="PANTHER" id="PTHR23534">
    <property type="entry name" value="MFS PERMEASE"/>
    <property type="match status" value="1"/>
</dbReference>
<dbReference type="SUPFAM" id="SSF103473">
    <property type="entry name" value="MFS general substrate transporter"/>
    <property type="match status" value="1"/>
</dbReference>
<dbReference type="GO" id="GO:0005886">
    <property type="term" value="C:plasma membrane"/>
    <property type="evidence" value="ECO:0007669"/>
    <property type="project" value="UniProtKB-SubCell"/>
</dbReference>
<dbReference type="InterPro" id="IPR020846">
    <property type="entry name" value="MFS_dom"/>
</dbReference>
<protein>
    <submittedName>
        <fullName evidence="7">MFS transporter</fullName>
    </submittedName>
</protein>
<comment type="caution">
    <text evidence="7">The sequence shown here is derived from an EMBL/GenBank/DDBJ whole genome shotgun (WGS) entry which is preliminary data.</text>
</comment>
<evidence type="ECO:0000259" key="6">
    <source>
        <dbReference type="PROSITE" id="PS50850"/>
    </source>
</evidence>
<dbReference type="PROSITE" id="PS50850">
    <property type="entry name" value="MFS"/>
    <property type="match status" value="1"/>
</dbReference>
<evidence type="ECO:0000313" key="8">
    <source>
        <dbReference type="Proteomes" id="UP000267081"/>
    </source>
</evidence>
<dbReference type="AlphaFoldDB" id="A0A3R9F393"/>
<keyword evidence="3 5" id="KW-1133">Transmembrane helix</keyword>
<gene>
    <name evidence="7" type="ORF">EIY87_28485</name>
</gene>
<evidence type="ECO:0000256" key="3">
    <source>
        <dbReference type="ARBA" id="ARBA00022989"/>
    </source>
</evidence>
<feature type="transmembrane region" description="Helical" evidence="5">
    <location>
        <begin position="138"/>
        <end position="159"/>
    </location>
</feature>
<dbReference type="EMBL" id="RSEC01000058">
    <property type="protein sequence ID" value="RSD13635.1"/>
    <property type="molecule type" value="Genomic_DNA"/>
</dbReference>
<dbReference type="InterPro" id="IPR036259">
    <property type="entry name" value="MFS_trans_sf"/>
</dbReference>
<dbReference type="InterPro" id="IPR011701">
    <property type="entry name" value="MFS"/>
</dbReference>
<proteinExistence type="predicted"/>
<evidence type="ECO:0000256" key="1">
    <source>
        <dbReference type="ARBA" id="ARBA00004651"/>
    </source>
</evidence>
<keyword evidence="8" id="KW-1185">Reference proteome</keyword>
<feature type="transmembrane region" description="Helical" evidence="5">
    <location>
        <begin position="313"/>
        <end position="337"/>
    </location>
</feature>
<feature type="transmembrane region" description="Helical" evidence="5">
    <location>
        <begin position="171"/>
        <end position="191"/>
    </location>
</feature>
<feature type="domain" description="Major facilitator superfamily (MFS) profile" evidence="6">
    <location>
        <begin position="10"/>
        <end position="399"/>
    </location>
</feature>
<evidence type="ECO:0000313" key="7">
    <source>
        <dbReference type="EMBL" id="RSD13635.1"/>
    </source>
</evidence>
<dbReference type="GO" id="GO:0022857">
    <property type="term" value="F:transmembrane transporter activity"/>
    <property type="evidence" value="ECO:0007669"/>
    <property type="project" value="InterPro"/>
</dbReference>
<dbReference type="Pfam" id="PF07690">
    <property type="entry name" value="MFS_1"/>
    <property type="match status" value="1"/>
</dbReference>
<feature type="transmembrane region" description="Helical" evidence="5">
    <location>
        <begin position="107"/>
        <end position="126"/>
    </location>
</feature>
<keyword evidence="4 5" id="KW-0472">Membrane</keyword>
<dbReference type="Gene3D" id="1.20.1250.20">
    <property type="entry name" value="MFS general substrate transporter like domains"/>
    <property type="match status" value="1"/>
</dbReference>
<feature type="transmembrane region" description="Helical" evidence="5">
    <location>
        <begin position="17"/>
        <end position="40"/>
    </location>
</feature>
<feature type="transmembrane region" description="Helical" evidence="5">
    <location>
        <begin position="52"/>
        <end position="71"/>
    </location>
</feature>
<sequence length="399" mass="39968">MTEIVTKTTTVRTRAMGVLFTGAAALNTAVTGATTVSTLIASDAHGDGWSGIPNAAVVAGTAFGALYLGVLIGKKGARTSLKLVYGVAAFGGLVAFLGGVFANLLLLLPGLAMLGIGNGAAGLVRYTAAELYPDNRKGFALSIIVWAGTIGAIAGPALLEPAAATAGFFGLPSTSGAIGFAALLCTIALLASATMPKTAFPAQGPKRPPLTLARVAAALKRRVVLVPLVSMTAAHVTMVTVMTMTPLQLHRQGHGLEVVGYVLSAHMIGMFALAPLSGKIADRIGGRATITAGVGVLVLAAVTVIAAPTSHTAGLPLALFLLGYGWNLVFVGSSALLSRSLADDERTQLQGVIDALVWSASGLGGIIAGGLFGLGGYALVAGVAAVLALTPLALVARRS</sequence>
<name>A0A3R9F393_9PSEU</name>
<reference evidence="7 8" key="1">
    <citation type="submission" date="2018-12" db="EMBL/GenBank/DDBJ databases">
        <title>Amycolatopsis eburnea sp. nov. actinomycete associate with arbuscular mycorrhiza fungal spore.</title>
        <authorList>
            <person name="Lumyong S."/>
            <person name="Chaiya L."/>
        </authorList>
    </citation>
    <scope>NUCLEOTIDE SEQUENCE [LARGE SCALE GENOMIC DNA]</scope>
    <source>
        <strain evidence="7 8">GLM-1</strain>
    </source>
</reference>
<feature type="transmembrane region" description="Helical" evidence="5">
    <location>
        <begin position="83"/>
        <end position="101"/>
    </location>
</feature>
<dbReference type="PANTHER" id="PTHR23534:SF1">
    <property type="entry name" value="MAJOR FACILITATOR SUPERFAMILY PROTEIN"/>
    <property type="match status" value="1"/>
</dbReference>
<dbReference type="OrthoDB" id="9776171at2"/>
<evidence type="ECO:0000256" key="5">
    <source>
        <dbReference type="SAM" id="Phobius"/>
    </source>
</evidence>
<feature type="transmembrane region" description="Helical" evidence="5">
    <location>
        <begin position="288"/>
        <end position="307"/>
    </location>
</feature>
<feature type="transmembrane region" description="Helical" evidence="5">
    <location>
        <begin position="377"/>
        <end position="396"/>
    </location>
</feature>